<dbReference type="Proteomes" id="UP000236725">
    <property type="component" value="Unassembled WGS sequence"/>
</dbReference>
<accession>A0A8G2BX48</accession>
<dbReference type="AlphaFoldDB" id="A0A8G2BX48"/>
<comment type="caution">
    <text evidence="3">The sequence shown here is derived from an EMBL/GenBank/DDBJ whole genome shotgun (WGS) entry which is preliminary data.</text>
</comment>
<keyword evidence="1" id="KW-1133">Transmembrane helix</keyword>
<dbReference type="EMBL" id="FNVS01000009">
    <property type="protein sequence ID" value="SEF90791.1"/>
    <property type="molecule type" value="Genomic_DNA"/>
</dbReference>
<dbReference type="RefSeq" id="WP_103983433.1">
    <property type="nucleotide sequence ID" value="NZ_FNVS01000009.1"/>
</dbReference>
<sequence length="265" mass="30249">METTEEKNSKELQNQKICPNCKIIYHKERSENCSNCGSKLIHLYKNCPHCKKRIEENAKFCPNCGYKLIKETGKKQNVNLLSFICILILGILFWGIILSDNKDTNNTTTKQQPDSIQLSIISDANISFEDLNALEETFQLTITEIKTGIIPVNPFQEAPMFVISFQNNKDKDVIWNSDKDFCKWRVVIGNEASPSYHMYHGPSLDDPISPNRSTFIDNAGLQVRIGSEKIKREDVLIEILNRDSKKVASFPAKKEFIKNMKSLGL</sequence>
<evidence type="ECO:0000259" key="2">
    <source>
        <dbReference type="Pfam" id="PF12773"/>
    </source>
</evidence>
<protein>
    <submittedName>
        <fullName evidence="3">Zinc-ribbon domain-containing protein</fullName>
    </submittedName>
</protein>
<feature type="domain" description="DZANK-type" evidence="2">
    <location>
        <begin position="18"/>
        <end position="65"/>
    </location>
</feature>
<reference evidence="3 4" key="1">
    <citation type="submission" date="2016-10" db="EMBL/GenBank/DDBJ databases">
        <authorList>
            <person name="Varghese N."/>
            <person name="Submissions S."/>
        </authorList>
    </citation>
    <scope>NUCLEOTIDE SEQUENCE [LARGE SCALE GENOMIC DNA]</scope>
    <source>
        <strain evidence="3 4">DSM 29073</strain>
    </source>
</reference>
<gene>
    <name evidence="3" type="ORF">SAMN05444001_10983</name>
</gene>
<keyword evidence="1" id="KW-0812">Transmembrane</keyword>
<organism evidence="3 4">
    <name type="scientific">Parabacteroides chinchillae</name>
    <dbReference type="NCBI Taxonomy" id="871327"/>
    <lineage>
        <taxon>Bacteria</taxon>
        <taxon>Pseudomonadati</taxon>
        <taxon>Bacteroidota</taxon>
        <taxon>Bacteroidia</taxon>
        <taxon>Bacteroidales</taxon>
        <taxon>Tannerellaceae</taxon>
        <taxon>Parabacteroides</taxon>
    </lineage>
</organism>
<evidence type="ECO:0000313" key="4">
    <source>
        <dbReference type="Proteomes" id="UP000236725"/>
    </source>
</evidence>
<proteinExistence type="predicted"/>
<dbReference type="InterPro" id="IPR025874">
    <property type="entry name" value="DZR"/>
</dbReference>
<keyword evidence="4" id="KW-1185">Reference proteome</keyword>
<feature type="transmembrane region" description="Helical" evidence="1">
    <location>
        <begin position="78"/>
        <end position="97"/>
    </location>
</feature>
<evidence type="ECO:0000313" key="3">
    <source>
        <dbReference type="EMBL" id="SEF90791.1"/>
    </source>
</evidence>
<keyword evidence="1" id="KW-0472">Membrane</keyword>
<name>A0A8G2BX48_9BACT</name>
<evidence type="ECO:0000256" key="1">
    <source>
        <dbReference type="SAM" id="Phobius"/>
    </source>
</evidence>
<dbReference type="Pfam" id="PF12773">
    <property type="entry name" value="DZR"/>
    <property type="match status" value="1"/>
</dbReference>